<protein>
    <submittedName>
        <fullName evidence="1">Uncharacterized protein</fullName>
    </submittedName>
</protein>
<proteinExistence type="predicted"/>
<name>X1F026_9ZZZZ</name>
<dbReference type="EMBL" id="BARU01003329">
    <property type="protein sequence ID" value="GAH22749.1"/>
    <property type="molecule type" value="Genomic_DNA"/>
</dbReference>
<sequence length="299" mass="34538">NLRSRLLFWNYTSSQWQDYKGIIQIDNLNDPNHPPNPAIVWNPSAYEDDGLNPIHYLQRPRNESDVRFAHLNSNNDLVLPSFAKLGIEGLTDNGVMKMLFISYILPGNWEGKEEAGPETNKKFLFYERNPSTPDTPIELNQTISVNVTESKLELNWDSKIFEEASSSINLPLDEDLQADLNVIPDLGKIISVSAIYEVSENVNESYPIFEEDFEITNDGYLDFDFYPDELKNKFTAIEINYVPEIQLIQETDTIWRLPNSYGDFNEAFFVSNVRDEYEFYGTFTHPSLQIGYSLNYIVK</sequence>
<feature type="non-terminal residue" evidence="1">
    <location>
        <position position="299"/>
    </location>
</feature>
<evidence type="ECO:0000313" key="1">
    <source>
        <dbReference type="EMBL" id="GAH22749.1"/>
    </source>
</evidence>
<accession>X1F026</accession>
<organism evidence="1">
    <name type="scientific">marine sediment metagenome</name>
    <dbReference type="NCBI Taxonomy" id="412755"/>
    <lineage>
        <taxon>unclassified sequences</taxon>
        <taxon>metagenomes</taxon>
        <taxon>ecological metagenomes</taxon>
    </lineage>
</organism>
<comment type="caution">
    <text evidence="1">The sequence shown here is derived from an EMBL/GenBank/DDBJ whole genome shotgun (WGS) entry which is preliminary data.</text>
</comment>
<dbReference type="AlphaFoldDB" id="X1F026"/>
<reference evidence="1" key="1">
    <citation type="journal article" date="2014" name="Front. Microbiol.">
        <title>High frequency of phylogenetically diverse reductive dehalogenase-homologous genes in deep subseafloor sedimentary metagenomes.</title>
        <authorList>
            <person name="Kawai M."/>
            <person name="Futagami T."/>
            <person name="Toyoda A."/>
            <person name="Takaki Y."/>
            <person name="Nishi S."/>
            <person name="Hori S."/>
            <person name="Arai W."/>
            <person name="Tsubouchi T."/>
            <person name="Morono Y."/>
            <person name="Uchiyama I."/>
            <person name="Ito T."/>
            <person name="Fujiyama A."/>
            <person name="Inagaki F."/>
            <person name="Takami H."/>
        </authorList>
    </citation>
    <scope>NUCLEOTIDE SEQUENCE</scope>
    <source>
        <strain evidence="1">Expedition CK06-06</strain>
    </source>
</reference>
<feature type="non-terminal residue" evidence="1">
    <location>
        <position position="1"/>
    </location>
</feature>
<gene>
    <name evidence="1" type="ORF">S03H2_07279</name>
</gene>